<gene>
    <name evidence="1" type="ORF">SAMN05216354_0330</name>
</gene>
<proteinExistence type="predicted"/>
<accession>A0A1H5RVM6</accession>
<dbReference type="AlphaFoldDB" id="A0A1H5RVM6"/>
<dbReference type="Proteomes" id="UP000236735">
    <property type="component" value="Unassembled WGS sequence"/>
</dbReference>
<evidence type="ECO:0008006" key="3">
    <source>
        <dbReference type="Google" id="ProtNLM"/>
    </source>
</evidence>
<protein>
    <recommendedName>
        <fullName evidence="3">Phosphate-selective porin O and P</fullName>
    </recommendedName>
</protein>
<evidence type="ECO:0000313" key="1">
    <source>
        <dbReference type="EMBL" id="SEF41758.1"/>
    </source>
</evidence>
<reference evidence="1 2" key="1">
    <citation type="submission" date="2016-10" db="EMBL/GenBank/DDBJ databases">
        <authorList>
            <person name="de Groot N.N."/>
        </authorList>
    </citation>
    <scope>NUCLEOTIDE SEQUENCE [LARGE SCALE GENOMIC DNA]</scope>
    <source>
        <strain evidence="1 2">AR32</strain>
    </source>
</reference>
<dbReference type="Gene3D" id="2.40.160.10">
    <property type="entry name" value="Porin"/>
    <property type="match status" value="1"/>
</dbReference>
<name>A0A1H5RVM6_XYLRU</name>
<sequence length="394" mass="44615">MIDLLYFCRRKDLNFNINNDKMKQKTCGLSVRISRIAQRRTLAMMLAVFSSVAAMGQQKKDGEVNWMDDLTSRITLNGYAQGGWSYQDPNGKKTNAYNLKRTLLWAKARITDRWSFLFMHDFSSVVQEFYTDYRVSKGNEMTVRLGQFKHSYSMENPLSPTQLELIDVYSQAVLYLAGEGPDPLNGVNYGRDMGLEVYGDLAKGAVHYELALMSGQGINRKDQNNQKDFIAKLELRPMPGLRFVTSGYLGTGCAVGNAAWNPDIQVGDNYKRNRYSVGVEYKTQAYTGSKYKEARPASIRAEWLGGQDGEVGSRGGYATVCIPVVDALDVVASGETFDRNTKVDGWEQTNLTLGLQYWFYKKCRMQLQYTRCLCGENISSKDYNWLQAQVQVAF</sequence>
<dbReference type="EMBL" id="FNUV01000001">
    <property type="protein sequence ID" value="SEF41758.1"/>
    <property type="molecule type" value="Genomic_DNA"/>
</dbReference>
<dbReference type="InterPro" id="IPR023614">
    <property type="entry name" value="Porin_dom_sf"/>
</dbReference>
<organism evidence="1 2">
    <name type="scientific">Xylanibacter ruminicola</name>
    <name type="common">Prevotella ruminicola</name>
    <dbReference type="NCBI Taxonomy" id="839"/>
    <lineage>
        <taxon>Bacteria</taxon>
        <taxon>Pseudomonadati</taxon>
        <taxon>Bacteroidota</taxon>
        <taxon>Bacteroidia</taxon>
        <taxon>Bacteroidales</taxon>
        <taxon>Prevotellaceae</taxon>
        <taxon>Xylanibacter</taxon>
    </lineage>
</organism>
<dbReference type="SUPFAM" id="SSF56935">
    <property type="entry name" value="Porins"/>
    <property type="match status" value="1"/>
</dbReference>
<evidence type="ECO:0000313" key="2">
    <source>
        <dbReference type="Proteomes" id="UP000236735"/>
    </source>
</evidence>